<name>B9THQ1_RICCO</name>
<dbReference type="Proteomes" id="UP000008311">
    <property type="component" value="Unassembled WGS sequence"/>
</dbReference>
<organism evidence="1 2">
    <name type="scientific">Ricinus communis</name>
    <name type="common">Castor bean</name>
    <dbReference type="NCBI Taxonomy" id="3988"/>
    <lineage>
        <taxon>Eukaryota</taxon>
        <taxon>Viridiplantae</taxon>
        <taxon>Streptophyta</taxon>
        <taxon>Embryophyta</taxon>
        <taxon>Tracheophyta</taxon>
        <taxon>Spermatophyta</taxon>
        <taxon>Magnoliopsida</taxon>
        <taxon>eudicotyledons</taxon>
        <taxon>Gunneridae</taxon>
        <taxon>Pentapetalae</taxon>
        <taxon>rosids</taxon>
        <taxon>fabids</taxon>
        <taxon>Malpighiales</taxon>
        <taxon>Euphorbiaceae</taxon>
        <taxon>Acalyphoideae</taxon>
        <taxon>Acalypheae</taxon>
        <taxon>Ricinus</taxon>
    </lineage>
</organism>
<keyword evidence="2" id="KW-1185">Reference proteome</keyword>
<evidence type="ECO:0000313" key="2">
    <source>
        <dbReference type="Proteomes" id="UP000008311"/>
    </source>
</evidence>
<accession>B9THQ1</accession>
<reference evidence="2" key="1">
    <citation type="journal article" date="2010" name="Nat. Biotechnol.">
        <title>Draft genome sequence of the oilseed species Ricinus communis.</title>
        <authorList>
            <person name="Chan A.P."/>
            <person name="Crabtree J."/>
            <person name="Zhao Q."/>
            <person name="Lorenzi H."/>
            <person name="Orvis J."/>
            <person name="Puiu D."/>
            <person name="Melake-Berhan A."/>
            <person name="Jones K.M."/>
            <person name="Redman J."/>
            <person name="Chen G."/>
            <person name="Cahoon E.B."/>
            <person name="Gedil M."/>
            <person name="Stanke M."/>
            <person name="Haas B.J."/>
            <person name="Wortman J.R."/>
            <person name="Fraser-Liggett C.M."/>
            <person name="Ravel J."/>
            <person name="Rabinowicz P.D."/>
        </authorList>
    </citation>
    <scope>NUCLEOTIDE SEQUENCE [LARGE SCALE GENOMIC DNA]</scope>
    <source>
        <strain evidence="2">cv. Hale</strain>
    </source>
</reference>
<sequence>MSTEFSQYLLSRGTEIFFFKESELNETSEASSRSRSVVEGNEIETQRKIRSEIRQGENPGDAYCSVAPGAARLRQTLYPCACLFRFRRYQSRVFGKSLSISANYLSFCTMSKLDDSSGALSATAVAKETLKDRVTQLDGKVDHLGGQV</sequence>
<gene>
    <name evidence="1" type="ORF">RCOM_2022670</name>
</gene>
<dbReference type="EMBL" id="EQ981743">
    <property type="protein sequence ID" value="EEF24613.1"/>
    <property type="molecule type" value="Genomic_DNA"/>
</dbReference>
<dbReference type="InParanoid" id="B9THQ1"/>
<evidence type="ECO:0000313" key="1">
    <source>
        <dbReference type="EMBL" id="EEF24613.1"/>
    </source>
</evidence>
<protein>
    <submittedName>
        <fullName evidence="1">Uncharacterized protein</fullName>
    </submittedName>
</protein>
<proteinExistence type="predicted"/>
<dbReference type="AlphaFoldDB" id="B9THQ1"/>